<dbReference type="Gene3D" id="3.40.50.720">
    <property type="entry name" value="NAD(P)-binding Rossmann-like Domain"/>
    <property type="match status" value="1"/>
</dbReference>
<name>A0AAU8IHK7_9BACL</name>
<dbReference type="GO" id="GO:0016491">
    <property type="term" value="F:oxidoreductase activity"/>
    <property type="evidence" value="ECO:0007669"/>
    <property type="project" value="UniProtKB-KW"/>
</dbReference>
<gene>
    <name evidence="5" type="ORF">ABNN70_04235</name>
</gene>
<dbReference type="AlphaFoldDB" id="A0AAU8IHK7"/>
<keyword evidence="2" id="KW-0560">Oxidoreductase</keyword>
<evidence type="ECO:0000259" key="4">
    <source>
        <dbReference type="Pfam" id="PF22725"/>
    </source>
</evidence>
<dbReference type="SUPFAM" id="SSF51735">
    <property type="entry name" value="NAD(P)-binding Rossmann-fold domains"/>
    <property type="match status" value="1"/>
</dbReference>
<organism evidence="5">
    <name type="scientific">Sporolactobacillus sp. Y61</name>
    <dbReference type="NCBI Taxonomy" id="3160863"/>
    <lineage>
        <taxon>Bacteria</taxon>
        <taxon>Bacillati</taxon>
        <taxon>Bacillota</taxon>
        <taxon>Bacilli</taxon>
        <taxon>Bacillales</taxon>
        <taxon>Sporolactobacillaceae</taxon>
        <taxon>Sporolactobacillus</taxon>
    </lineage>
</organism>
<sequence length="322" mass="35777">MKELKWAILGPGRIAAEFADAIHAAGGTIYAAGSRNLGRAKAFTEQHHIEKAYGSYDEMLADPDIDVIYLSTPHSSHYAYLLKSLRHGKHVLCEKAITVSSRQLDPVVRLAEEKGLIVAEAMTIFHMPLYRKLREIINSGKIGTVKMVNVTFGSLKPYDVRNRFFSKDLAGGALLDIGTYALSFVRSFLSSQPDQVLTAVKKFETGVDESSGIILKNKDDEMATVTLTMRAKLPKRGIVTGDRAYITVDNFPRADQATLTYPDGKVETIEAGSTAHAMVYEFNDMNAAVRGERVEKTLPLTRDVVDIMTQVRDQWGIRYPFE</sequence>
<evidence type="ECO:0000259" key="3">
    <source>
        <dbReference type="Pfam" id="PF01408"/>
    </source>
</evidence>
<dbReference type="PANTHER" id="PTHR22604:SF105">
    <property type="entry name" value="TRANS-1,2-DIHYDROBENZENE-1,2-DIOL DEHYDROGENASE"/>
    <property type="match status" value="1"/>
</dbReference>
<dbReference type="PANTHER" id="PTHR22604">
    <property type="entry name" value="OXIDOREDUCTASES"/>
    <property type="match status" value="1"/>
</dbReference>
<accession>A0AAU8IHK7</accession>
<dbReference type="EMBL" id="CP159510">
    <property type="protein sequence ID" value="XCJ17701.1"/>
    <property type="molecule type" value="Genomic_DNA"/>
</dbReference>
<comment type="similarity">
    <text evidence="1">Belongs to the Gfo/Idh/MocA family.</text>
</comment>
<dbReference type="Pfam" id="PF01408">
    <property type="entry name" value="GFO_IDH_MocA"/>
    <property type="match status" value="1"/>
</dbReference>
<dbReference type="InterPro" id="IPR050984">
    <property type="entry name" value="Gfo/Idh/MocA_domain"/>
</dbReference>
<dbReference type="Pfam" id="PF22725">
    <property type="entry name" value="GFO_IDH_MocA_C3"/>
    <property type="match status" value="1"/>
</dbReference>
<proteinExistence type="inferred from homology"/>
<dbReference type="InterPro" id="IPR055170">
    <property type="entry name" value="GFO_IDH_MocA-like_dom"/>
</dbReference>
<feature type="domain" description="GFO/IDH/MocA-like oxidoreductase" evidence="4">
    <location>
        <begin position="130"/>
        <end position="246"/>
    </location>
</feature>
<dbReference type="GO" id="GO:0000166">
    <property type="term" value="F:nucleotide binding"/>
    <property type="evidence" value="ECO:0007669"/>
    <property type="project" value="InterPro"/>
</dbReference>
<dbReference type="SUPFAM" id="SSF55347">
    <property type="entry name" value="Glyceraldehyde-3-phosphate dehydrogenase-like, C-terminal domain"/>
    <property type="match status" value="1"/>
</dbReference>
<evidence type="ECO:0000313" key="5">
    <source>
        <dbReference type="EMBL" id="XCJ17701.1"/>
    </source>
</evidence>
<evidence type="ECO:0000256" key="1">
    <source>
        <dbReference type="ARBA" id="ARBA00010928"/>
    </source>
</evidence>
<dbReference type="Gene3D" id="3.30.360.10">
    <property type="entry name" value="Dihydrodipicolinate Reductase, domain 2"/>
    <property type="match status" value="1"/>
</dbReference>
<reference evidence="5" key="1">
    <citation type="submission" date="2024-06" db="EMBL/GenBank/DDBJ databases">
        <authorList>
            <person name="Fan A."/>
            <person name="Zhang F.Y."/>
            <person name="Zhang L."/>
        </authorList>
    </citation>
    <scope>NUCLEOTIDE SEQUENCE</scope>
    <source>
        <strain evidence="5">Y61</strain>
    </source>
</reference>
<protein>
    <submittedName>
        <fullName evidence="5">Gfo/Idh/MocA family oxidoreductase</fullName>
    </submittedName>
</protein>
<evidence type="ECO:0000256" key="2">
    <source>
        <dbReference type="ARBA" id="ARBA00023002"/>
    </source>
</evidence>
<dbReference type="InterPro" id="IPR036291">
    <property type="entry name" value="NAD(P)-bd_dom_sf"/>
</dbReference>
<dbReference type="InterPro" id="IPR000683">
    <property type="entry name" value="Gfo/Idh/MocA-like_OxRdtase_N"/>
</dbReference>
<dbReference type="RefSeq" id="WP_353948834.1">
    <property type="nucleotide sequence ID" value="NZ_CP159510.1"/>
</dbReference>
<feature type="domain" description="Gfo/Idh/MocA-like oxidoreductase N-terminal" evidence="3">
    <location>
        <begin position="4"/>
        <end position="119"/>
    </location>
</feature>